<dbReference type="Pfam" id="PF00381">
    <property type="entry name" value="PTS-HPr"/>
    <property type="match status" value="1"/>
</dbReference>
<keyword evidence="5" id="KW-0808">Transferase</keyword>
<comment type="subcellular location">
    <subcellularLocation>
        <location evidence="1">Cytoplasm</location>
    </subcellularLocation>
</comment>
<feature type="domain" description="HPr" evidence="4">
    <location>
        <begin position="6"/>
        <end position="94"/>
    </location>
</feature>
<dbReference type="Proteomes" id="UP000009315">
    <property type="component" value="Unassembled WGS sequence"/>
</dbReference>
<keyword evidence="2" id="KW-0963">Cytoplasm</keyword>
<dbReference type="Gene3D" id="3.30.1340.10">
    <property type="entry name" value="HPr-like"/>
    <property type="match status" value="1"/>
</dbReference>
<dbReference type="InterPro" id="IPR050399">
    <property type="entry name" value="HPr"/>
</dbReference>
<dbReference type="GO" id="GO:0016740">
    <property type="term" value="F:transferase activity"/>
    <property type="evidence" value="ECO:0007669"/>
    <property type="project" value="UniProtKB-KW"/>
</dbReference>
<dbReference type="EMBL" id="CAOS01000003">
    <property type="protein sequence ID" value="CCO07507.1"/>
    <property type="molecule type" value="Genomic_DNA"/>
</dbReference>
<accession>K8DXR0</accession>
<evidence type="ECO:0000259" key="4">
    <source>
        <dbReference type="PROSITE" id="PS51350"/>
    </source>
</evidence>
<keyword evidence="3" id="KW-0598">Phosphotransferase system</keyword>
<dbReference type="InterPro" id="IPR035895">
    <property type="entry name" value="HPr-like_sf"/>
</dbReference>
<dbReference type="PANTHER" id="PTHR33705:SF2">
    <property type="entry name" value="PHOSPHOCARRIER PROTEIN NPR"/>
    <property type="match status" value="1"/>
</dbReference>
<evidence type="ECO:0000256" key="1">
    <source>
        <dbReference type="ARBA" id="ARBA00004496"/>
    </source>
</evidence>
<protein>
    <submittedName>
        <fullName evidence="5">Phosphocarrier protein HPr</fullName>
        <ecNumber evidence="5">2.7.11.-</ecNumber>
    </submittedName>
</protein>
<dbReference type="InterPro" id="IPR000032">
    <property type="entry name" value="HPr-like"/>
</dbReference>
<dbReference type="GO" id="GO:0005737">
    <property type="term" value="C:cytoplasm"/>
    <property type="evidence" value="ECO:0007669"/>
    <property type="project" value="UniProtKB-SubCell"/>
</dbReference>
<sequence length="94" mass="9993">MEVYIVVKKEVTIINETGLHARPAQLFTQKASEFQSSIKVIKEDGAAGDAKSILGMMSLGLTKGTKITIEANGEDEAQAVAALVELVEQGFGEV</sequence>
<reference evidence="5 6" key="1">
    <citation type="journal article" date="2013" name="Genome Announc.">
        <title>Genome Sequence of the Sulfate-Reducing Bacterium Desulfotomaculum hydrothermale Lam5(T).</title>
        <authorList>
            <person name="Amin O."/>
            <person name="Fardeau M.L."/>
            <person name="Valette O."/>
            <person name="Hirschler-Rea A."/>
            <person name="Barbe V."/>
            <person name="Medigue C."/>
            <person name="Vacherie B."/>
            <person name="Ollivier B."/>
            <person name="Bertin P.N."/>
            <person name="Dolla A."/>
        </authorList>
    </citation>
    <scope>NUCLEOTIDE SEQUENCE [LARGE SCALE GENOMIC DNA]</scope>
    <source>
        <strain evidence="6">Lam5 / DSM 18033</strain>
    </source>
</reference>
<comment type="caution">
    <text evidence="5">The sequence shown here is derived from an EMBL/GenBank/DDBJ whole genome shotgun (WGS) entry which is preliminary data.</text>
</comment>
<dbReference type="PROSITE" id="PS51350">
    <property type="entry name" value="PTS_HPR_DOM"/>
    <property type="match status" value="1"/>
</dbReference>
<dbReference type="PRINTS" id="PR00107">
    <property type="entry name" value="PHOSPHOCPHPR"/>
</dbReference>
<dbReference type="AlphaFoldDB" id="K8DXR0"/>
<dbReference type="STRING" id="1121428.DESHY_110451"/>
<dbReference type="SUPFAM" id="SSF55594">
    <property type="entry name" value="HPr-like"/>
    <property type="match status" value="1"/>
</dbReference>
<evidence type="ECO:0000313" key="6">
    <source>
        <dbReference type="Proteomes" id="UP000009315"/>
    </source>
</evidence>
<dbReference type="PANTHER" id="PTHR33705">
    <property type="entry name" value="PHOSPHOCARRIER PROTEIN HPR"/>
    <property type="match status" value="1"/>
</dbReference>
<proteinExistence type="predicted"/>
<dbReference type="CDD" id="cd00367">
    <property type="entry name" value="PTS-HPr_like"/>
    <property type="match status" value="1"/>
</dbReference>
<gene>
    <name evidence="5" type="primary">ptsH</name>
    <name evidence="5" type="ORF">DESHY_110451</name>
</gene>
<keyword evidence="6" id="KW-1185">Reference proteome</keyword>
<name>K8DXR0_9FIRM</name>
<dbReference type="NCBIfam" id="TIGR01003">
    <property type="entry name" value="PTS_HPr_family"/>
    <property type="match status" value="1"/>
</dbReference>
<evidence type="ECO:0000313" key="5">
    <source>
        <dbReference type="EMBL" id="CCO07507.1"/>
    </source>
</evidence>
<dbReference type="GO" id="GO:0009401">
    <property type="term" value="P:phosphoenolpyruvate-dependent sugar phosphotransferase system"/>
    <property type="evidence" value="ECO:0007669"/>
    <property type="project" value="UniProtKB-KW"/>
</dbReference>
<evidence type="ECO:0000256" key="2">
    <source>
        <dbReference type="ARBA" id="ARBA00022490"/>
    </source>
</evidence>
<dbReference type="EC" id="2.7.11.-" evidence="5"/>
<organism evidence="5 6">
    <name type="scientific">Desulforamulus hydrothermalis Lam5 = DSM 18033</name>
    <dbReference type="NCBI Taxonomy" id="1121428"/>
    <lineage>
        <taxon>Bacteria</taxon>
        <taxon>Bacillati</taxon>
        <taxon>Bacillota</taxon>
        <taxon>Clostridia</taxon>
        <taxon>Eubacteriales</taxon>
        <taxon>Peptococcaceae</taxon>
        <taxon>Desulforamulus</taxon>
    </lineage>
</organism>
<evidence type="ECO:0000256" key="3">
    <source>
        <dbReference type="ARBA" id="ARBA00022683"/>
    </source>
</evidence>
<dbReference type="eggNOG" id="COG1925">
    <property type="taxonomic scope" value="Bacteria"/>
</dbReference>